<evidence type="ECO:0000313" key="2">
    <source>
        <dbReference type="Proteomes" id="UP000499080"/>
    </source>
</evidence>
<proteinExistence type="predicted"/>
<organism evidence="1 2">
    <name type="scientific">Araneus ventricosus</name>
    <name type="common">Orbweaver spider</name>
    <name type="synonym">Epeira ventricosa</name>
    <dbReference type="NCBI Taxonomy" id="182803"/>
    <lineage>
        <taxon>Eukaryota</taxon>
        <taxon>Metazoa</taxon>
        <taxon>Ecdysozoa</taxon>
        <taxon>Arthropoda</taxon>
        <taxon>Chelicerata</taxon>
        <taxon>Arachnida</taxon>
        <taxon>Araneae</taxon>
        <taxon>Araneomorphae</taxon>
        <taxon>Entelegynae</taxon>
        <taxon>Araneoidea</taxon>
        <taxon>Araneidae</taxon>
        <taxon>Araneus</taxon>
    </lineage>
</organism>
<comment type="caution">
    <text evidence="1">The sequence shown here is derived from an EMBL/GenBank/DDBJ whole genome shotgun (WGS) entry which is preliminary data.</text>
</comment>
<accession>A0A4Y2A3V1</accession>
<dbReference type="AlphaFoldDB" id="A0A4Y2A3V1"/>
<gene>
    <name evidence="1" type="ORF">AVEN_40556_1</name>
</gene>
<keyword evidence="2" id="KW-1185">Reference proteome</keyword>
<name>A0A4Y2A3V1_ARAVE</name>
<evidence type="ECO:0000313" key="1">
    <source>
        <dbReference type="EMBL" id="GBL74360.1"/>
    </source>
</evidence>
<dbReference type="Proteomes" id="UP000499080">
    <property type="component" value="Unassembled WGS sequence"/>
</dbReference>
<protein>
    <submittedName>
        <fullName evidence="1">Uncharacterized protein</fullName>
    </submittedName>
</protein>
<dbReference type="EMBL" id="BGPR01079405">
    <property type="protein sequence ID" value="GBL74360.1"/>
    <property type="molecule type" value="Genomic_DNA"/>
</dbReference>
<sequence length="110" mass="13297">MAKIRWVSTICARIYRKEERASKKTENKCKRRLYECKIYTKKERYIVKRDCERLQIECVSSSSLPYNPRLRADKLFPKKRTIHSQYISEQNMAMRLEILGQCFMAIQKQI</sequence>
<reference evidence="1 2" key="1">
    <citation type="journal article" date="2019" name="Sci. Rep.">
        <title>Orb-weaving spider Araneus ventricosus genome elucidates the spidroin gene catalogue.</title>
        <authorList>
            <person name="Kono N."/>
            <person name="Nakamura H."/>
            <person name="Ohtoshi R."/>
            <person name="Moran D.A.P."/>
            <person name="Shinohara A."/>
            <person name="Yoshida Y."/>
            <person name="Fujiwara M."/>
            <person name="Mori M."/>
            <person name="Tomita M."/>
            <person name="Arakawa K."/>
        </authorList>
    </citation>
    <scope>NUCLEOTIDE SEQUENCE [LARGE SCALE GENOMIC DNA]</scope>
</reference>